<proteinExistence type="inferred from homology"/>
<evidence type="ECO:0000313" key="5">
    <source>
        <dbReference type="Proteomes" id="UP000019151"/>
    </source>
</evidence>
<dbReference type="PANTHER" id="PTHR43201">
    <property type="entry name" value="ACYL-COA SYNTHETASE"/>
    <property type="match status" value="1"/>
</dbReference>
<dbReference type="eggNOG" id="COG0318">
    <property type="taxonomic scope" value="Bacteria"/>
</dbReference>
<dbReference type="KEGG" id="gba:J421_2209"/>
<dbReference type="FunCoup" id="W0RG49">
    <property type="interactions" value="393"/>
</dbReference>
<dbReference type="InterPro" id="IPR042099">
    <property type="entry name" value="ANL_N_sf"/>
</dbReference>
<feature type="domain" description="AMP-binding enzyme C-terminal" evidence="3">
    <location>
        <begin position="415"/>
        <end position="488"/>
    </location>
</feature>
<sequence>MRPGRRIARVSLQPLLDLSLVGRAGAPALDDATVGPPRTLTFGDVDARANAVARLLRARGFAAGDRLAFFLPNRVEVLDLYLACVRLGVIVVPMNALYKEREVAHLVADSAPKVVVTTADRAPLLPAGTPWWDVASLAREAAEHAGERVAVAIDGDAIAALVYTSGTTGRAKGAMLTRHNLAANAVALTTCWQITAADRYLAVLPLFHVHGLANGVHCWLASGCRMRLEERFDAARAGDVLRAFRPTLVFGVPAVYVRLLELDEATARDIGSHARLFVSGSAPLPAHVHAAFEARYGHRILERYGMSETLMTIGNPYAGERRAGSVGFPFPGTSVRILDPDGAEVPNGTTGELWVRGPTVCAGYWNRPDATAAAFVDGWFRTGDLGERSDDGYFTLRGRGTDLIISSGFNVYPREIEDVLLEIPGVREAVVVGAPHERKGEVPVAYVVADDPFDADALRAECARSLASFKVPVAVVRLDTLPRTALGKVQKHLLPSAEGVAR</sequence>
<dbReference type="PATRIC" id="fig|861299.3.peg.2246"/>
<evidence type="ECO:0000259" key="3">
    <source>
        <dbReference type="Pfam" id="PF13193"/>
    </source>
</evidence>
<evidence type="ECO:0000259" key="2">
    <source>
        <dbReference type="Pfam" id="PF00501"/>
    </source>
</evidence>
<dbReference type="GO" id="GO:0031956">
    <property type="term" value="F:medium-chain fatty acid-CoA ligase activity"/>
    <property type="evidence" value="ECO:0007669"/>
    <property type="project" value="TreeGrafter"/>
</dbReference>
<dbReference type="InterPro" id="IPR000873">
    <property type="entry name" value="AMP-dep_synth/lig_dom"/>
</dbReference>
<keyword evidence="5" id="KW-1185">Reference proteome</keyword>
<dbReference type="STRING" id="861299.J421_2209"/>
<evidence type="ECO:0000256" key="1">
    <source>
        <dbReference type="ARBA" id="ARBA00006432"/>
    </source>
</evidence>
<dbReference type="InterPro" id="IPR020845">
    <property type="entry name" value="AMP-binding_CS"/>
</dbReference>
<comment type="similarity">
    <text evidence="1">Belongs to the ATP-dependent AMP-binding enzyme family.</text>
</comment>
<dbReference type="Proteomes" id="UP000019151">
    <property type="component" value="Chromosome"/>
</dbReference>
<dbReference type="SUPFAM" id="SSF56801">
    <property type="entry name" value="Acetyl-CoA synthetase-like"/>
    <property type="match status" value="1"/>
</dbReference>
<dbReference type="PANTHER" id="PTHR43201:SF8">
    <property type="entry name" value="ACYL-COA SYNTHETASE FAMILY MEMBER 3"/>
    <property type="match status" value="1"/>
</dbReference>
<name>W0RG49_9BACT</name>
<dbReference type="Gene3D" id="3.40.50.12780">
    <property type="entry name" value="N-terminal domain of ligase-like"/>
    <property type="match status" value="1"/>
</dbReference>
<dbReference type="GO" id="GO:0006631">
    <property type="term" value="P:fatty acid metabolic process"/>
    <property type="evidence" value="ECO:0007669"/>
    <property type="project" value="TreeGrafter"/>
</dbReference>
<accession>W0RG49</accession>
<dbReference type="InterPro" id="IPR045851">
    <property type="entry name" value="AMP-bd_C_sf"/>
</dbReference>
<dbReference type="EMBL" id="CP007128">
    <property type="protein sequence ID" value="AHG89746.1"/>
    <property type="molecule type" value="Genomic_DNA"/>
</dbReference>
<reference evidence="4 5" key="1">
    <citation type="journal article" date="2014" name="Genome Announc.">
        <title>Genome Sequence and Methylome of Soil Bacterium Gemmatirosa kalamazoonensis KBS708T, a Member of the Rarely Cultivated Gemmatimonadetes Phylum.</title>
        <authorList>
            <person name="Debruyn J.M."/>
            <person name="Radosevich M."/>
            <person name="Wommack K.E."/>
            <person name="Polson S.W."/>
            <person name="Hauser L.J."/>
            <person name="Fawaz M.N."/>
            <person name="Korlach J."/>
            <person name="Tsai Y.C."/>
        </authorList>
    </citation>
    <scope>NUCLEOTIDE SEQUENCE [LARGE SCALE GENOMIC DNA]</scope>
    <source>
        <strain evidence="4 5">KBS708</strain>
    </source>
</reference>
<dbReference type="Pfam" id="PF13193">
    <property type="entry name" value="AMP-binding_C"/>
    <property type="match status" value="1"/>
</dbReference>
<keyword evidence="4" id="KW-0436">Ligase</keyword>
<dbReference type="Pfam" id="PF00501">
    <property type="entry name" value="AMP-binding"/>
    <property type="match status" value="1"/>
</dbReference>
<gene>
    <name evidence="4" type="ORF">J421_2209</name>
</gene>
<feature type="domain" description="AMP-dependent synthetase/ligase" evidence="2">
    <location>
        <begin position="26"/>
        <end position="365"/>
    </location>
</feature>
<evidence type="ECO:0000313" key="4">
    <source>
        <dbReference type="EMBL" id="AHG89746.1"/>
    </source>
</evidence>
<dbReference type="InParanoid" id="W0RG49"/>
<protein>
    <submittedName>
        <fullName evidence="4">AMP-dependent synthetase and ligase</fullName>
    </submittedName>
</protein>
<dbReference type="AlphaFoldDB" id="W0RG49"/>
<dbReference type="Gene3D" id="3.30.300.30">
    <property type="match status" value="1"/>
</dbReference>
<dbReference type="PROSITE" id="PS00455">
    <property type="entry name" value="AMP_BINDING"/>
    <property type="match status" value="1"/>
</dbReference>
<dbReference type="InterPro" id="IPR025110">
    <property type="entry name" value="AMP-bd_C"/>
</dbReference>
<organism evidence="4 5">
    <name type="scientific">Gemmatirosa kalamazoonensis</name>
    <dbReference type="NCBI Taxonomy" id="861299"/>
    <lineage>
        <taxon>Bacteria</taxon>
        <taxon>Pseudomonadati</taxon>
        <taxon>Gemmatimonadota</taxon>
        <taxon>Gemmatimonadia</taxon>
        <taxon>Gemmatimonadales</taxon>
        <taxon>Gemmatimonadaceae</taxon>
        <taxon>Gemmatirosa</taxon>
    </lineage>
</organism>
<dbReference type="HOGENOM" id="CLU_000022_59_11_0"/>